<accession>A0A7J5X6G2</accession>
<dbReference type="CDD" id="cd00922">
    <property type="entry name" value="Cyt_c_Oxidase_IV"/>
    <property type="match status" value="1"/>
</dbReference>
<evidence type="ECO:0000313" key="12">
    <source>
        <dbReference type="Proteomes" id="UP000518266"/>
    </source>
</evidence>
<protein>
    <recommendedName>
        <fullName evidence="10">Cytochrome c oxidase subunit 4</fullName>
    </recommendedName>
</protein>
<keyword evidence="7 10" id="KW-1133">Transmembrane helix</keyword>
<comment type="pathway">
    <text evidence="2 10">Energy metabolism; oxidative phosphorylation.</text>
</comment>
<evidence type="ECO:0000256" key="7">
    <source>
        <dbReference type="ARBA" id="ARBA00022989"/>
    </source>
</evidence>
<evidence type="ECO:0000256" key="8">
    <source>
        <dbReference type="ARBA" id="ARBA00023128"/>
    </source>
</evidence>
<dbReference type="UniPathway" id="UPA00705"/>
<evidence type="ECO:0000256" key="2">
    <source>
        <dbReference type="ARBA" id="ARBA00004673"/>
    </source>
</evidence>
<dbReference type="PANTHER" id="PTHR10707">
    <property type="entry name" value="CYTOCHROME C OXIDASE SUBUNIT IV"/>
    <property type="match status" value="1"/>
</dbReference>
<dbReference type="EMBL" id="JAAKFY010000027">
    <property type="protein sequence ID" value="KAF3832561.1"/>
    <property type="molecule type" value="Genomic_DNA"/>
</dbReference>
<keyword evidence="8 10" id="KW-0496">Mitochondrion</keyword>
<keyword evidence="6 10" id="KW-0999">Mitochondrion inner membrane</keyword>
<dbReference type="InterPro" id="IPR004203">
    <property type="entry name" value="Cyt_c_oxidase_su4_fam"/>
</dbReference>
<dbReference type="Proteomes" id="UP000518266">
    <property type="component" value="Unassembled WGS sequence"/>
</dbReference>
<dbReference type="InterPro" id="IPR013288">
    <property type="entry name" value="Cyt_c_oxidase_su4"/>
</dbReference>
<dbReference type="AlphaFoldDB" id="A0A7J5X6G2"/>
<dbReference type="SUPFAM" id="SSF81406">
    <property type="entry name" value="Mitochondrial cytochrome c oxidase subunit IV"/>
    <property type="match status" value="1"/>
</dbReference>
<evidence type="ECO:0000256" key="1">
    <source>
        <dbReference type="ARBA" id="ARBA00004434"/>
    </source>
</evidence>
<dbReference type="PANTHER" id="PTHR10707:SF12">
    <property type="entry name" value="CYTOCHROME C OXIDASE SUBUNIT 4 ISOFORM 1, MITOCHONDRIAL"/>
    <property type="match status" value="1"/>
</dbReference>
<reference evidence="11 12" key="1">
    <citation type="submission" date="2020-03" db="EMBL/GenBank/DDBJ databases">
        <title>Dissostichus mawsoni Genome sequencing and assembly.</title>
        <authorList>
            <person name="Park H."/>
        </authorList>
    </citation>
    <scope>NUCLEOTIDE SEQUENCE [LARGE SCALE GENOMIC DNA]</scope>
    <source>
        <strain evidence="11">DM0001</strain>
        <tissue evidence="11">Muscle</tissue>
    </source>
</reference>
<dbReference type="PRINTS" id="PR01873">
    <property type="entry name" value="CYTCOXIDASE4"/>
</dbReference>
<comment type="function">
    <text evidence="10">Component of the cytochrome c oxidase, the last enzyme in the mitochondrial electron transport chain which drives oxidative phosphorylation.</text>
</comment>
<dbReference type="Pfam" id="PF02936">
    <property type="entry name" value="COX4"/>
    <property type="match status" value="1"/>
</dbReference>
<evidence type="ECO:0000256" key="3">
    <source>
        <dbReference type="ARBA" id="ARBA00008135"/>
    </source>
</evidence>
<keyword evidence="12" id="KW-1185">Reference proteome</keyword>
<comment type="caution">
    <text evidence="11">The sequence shown here is derived from an EMBL/GenBank/DDBJ whole genome shotgun (WGS) entry which is preliminary data.</text>
</comment>
<dbReference type="GO" id="GO:0005743">
    <property type="term" value="C:mitochondrial inner membrane"/>
    <property type="evidence" value="ECO:0007669"/>
    <property type="project" value="UniProtKB-SubCell"/>
</dbReference>
<dbReference type="OrthoDB" id="194468at2759"/>
<organism evidence="11 12">
    <name type="scientific">Dissostichus mawsoni</name>
    <name type="common">Antarctic cod</name>
    <dbReference type="NCBI Taxonomy" id="36200"/>
    <lineage>
        <taxon>Eukaryota</taxon>
        <taxon>Metazoa</taxon>
        <taxon>Chordata</taxon>
        <taxon>Craniata</taxon>
        <taxon>Vertebrata</taxon>
        <taxon>Euteleostomi</taxon>
        <taxon>Actinopterygii</taxon>
        <taxon>Neopterygii</taxon>
        <taxon>Teleostei</taxon>
        <taxon>Neoteleostei</taxon>
        <taxon>Acanthomorphata</taxon>
        <taxon>Eupercaria</taxon>
        <taxon>Perciformes</taxon>
        <taxon>Notothenioidei</taxon>
        <taxon>Nototheniidae</taxon>
        <taxon>Dissostichus</taxon>
    </lineage>
</organism>
<sequence>MAFITSVSPCEGGRRPTVHIWRLALRDLGRTECWPPEPFAFLANVPFPHPYVCVEDMVSVAKIEAYTLPAYFDRRENPLPDICYVQDLSAEQASLKEKEQGSWAALSNEEKVALYRISFKQSFAEMGEGTAEWKSVIAGVLFVVGFTGLIVLWQRKYVYGPVPHTFDPEWKAKELQRMLDMRMNPVEGLSAKWDSENKQWKK</sequence>
<comment type="subunit">
    <text evidence="4">Component of the cytochrome c oxidase (complex IV, CIV), a multisubunit enzyme composed of 14 subunits. The complex is composed of a catalytic core of 3 subunits MT-CO1, MT-CO2 and MT-CO3, encoded in the mitochondrial DNA, and 11 supernumerary subunits COX4I, COX5A, COX5B, COX6A, COX6B, COX6C, COX7A, COX7B, COX7C, COX8 and NDUFA4, which are encoded in the nuclear genome. The complex exists as a monomer or a dimer and forms supercomplexes (SCs) in the inner mitochondrial membrane with NADH-ubiquinone oxidoreductase (complex I, CI) and ubiquinol-cytochrome c oxidoreductase (cytochrome b-c1 complex, complex III, CIII), resulting in different assemblies (supercomplex SCI(1)III(2)IV(1) and megacomplex MCI(2)III(2)IV(2)).</text>
</comment>
<name>A0A7J5X6G2_DISMA</name>
<gene>
    <name evidence="11" type="ORF">F7725_026227</name>
</gene>
<proteinExistence type="inferred from homology"/>
<evidence type="ECO:0000256" key="10">
    <source>
        <dbReference type="RuleBase" id="RU367145"/>
    </source>
</evidence>
<evidence type="ECO:0000313" key="11">
    <source>
        <dbReference type="EMBL" id="KAF3832561.1"/>
    </source>
</evidence>
<evidence type="ECO:0000256" key="5">
    <source>
        <dbReference type="ARBA" id="ARBA00022692"/>
    </source>
</evidence>
<evidence type="ECO:0000256" key="6">
    <source>
        <dbReference type="ARBA" id="ARBA00022792"/>
    </source>
</evidence>
<dbReference type="GO" id="GO:0006123">
    <property type="term" value="P:mitochondrial electron transport, cytochrome c to oxygen"/>
    <property type="evidence" value="ECO:0007669"/>
    <property type="project" value="InterPro"/>
</dbReference>
<comment type="similarity">
    <text evidence="3 10">Belongs to the cytochrome c oxidase IV family.</text>
</comment>
<comment type="subcellular location">
    <subcellularLocation>
        <location evidence="1 10">Mitochondrion inner membrane</location>
        <topology evidence="1 10">Single-pass membrane protein</topology>
    </subcellularLocation>
</comment>
<dbReference type="GO" id="GO:0045277">
    <property type="term" value="C:respiratory chain complex IV"/>
    <property type="evidence" value="ECO:0007669"/>
    <property type="project" value="InterPro"/>
</dbReference>
<evidence type="ECO:0000256" key="4">
    <source>
        <dbReference type="ARBA" id="ARBA00011485"/>
    </source>
</evidence>
<feature type="transmembrane region" description="Helical" evidence="10">
    <location>
        <begin position="136"/>
        <end position="153"/>
    </location>
</feature>
<evidence type="ECO:0000256" key="9">
    <source>
        <dbReference type="ARBA" id="ARBA00023136"/>
    </source>
</evidence>
<dbReference type="FunFam" id="1.10.442.10:FF:000001">
    <property type="entry name" value="Cytochrome c oxidase subunit 4 isoform 1"/>
    <property type="match status" value="1"/>
</dbReference>
<keyword evidence="9 10" id="KW-0472">Membrane</keyword>
<keyword evidence="5 10" id="KW-0812">Transmembrane</keyword>
<dbReference type="Gene3D" id="1.10.442.10">
    <property type="entry name" value="Cytochrome c oxidase subunit IV"/>
    <property type="match status" value="1"/>
</dbReference>
<dbReference type="InterPro" id="IPR036639">
    <property type="entry name" value="Cyt_c_oxidase_su4_sf"/>
</dbReference>